<keyword evidence="3 9" id="KW-0812">Transmembrane</keyword>
<feature type="transmembrane region" description="Helical" evidence="9">
    <location>
        <begin position="482"/>
        <end position="503"/>
    </location>
</feature>
<sequence>VGVPPDNRSCPGRALPPSRRGSVAAPALKPRGVYLDHKPASQIATFPSKISFEKIRTLHLLARGSRFIAVASIVSPLIVFLENLQATVESYTRTKHKMEDNYHKIPGETENLNYSTRTWGSSPGSGLATLARTVVPLIVWDPRANAAAFGSWNSTNAINFLPGMKQSVTSPIRGDDFAEIDEFANETRYANVENCLNAIVSAEENNRQLIIIGDELATHKLNVSIFLLPWPKTVYSASQVKNVIGCMEGLVLLLPDTNATNYDLILEANSNRPNLKFVAFSESVKTVYHLLEQFWEFKMLDVIVLYYSPNQVISVFTYRPFSRHGCNTDTPIRINKWIDHLDRFDKRGNLFSKMKKIYDLHGCPIKASIQKTQIRASSVSLPQQIFHFFEAQLNFTGIVVQEEVALDDNYFTDYMNMSSSKSLALLQGNIDIAVGAFSMLLDQGPDLFAPLQTSMDCYTWAVPVKAGKKPSMWTTYFYEFQLYTWFVIGGLQLLATVFLNFLCRIHLNRRDPFSKSFNVISSFAFLLGLAVKTKPVRDSLRVFYIAMVLFCFVTNSAYQGAMGSLVTVPPDSYDVKDTEELLTTDLILSGYPRMFLMLQSSNRTSQTVHEVLERFQTINPGEFMKTLRKLYTTRRFAVFHRADEFQPYEDELRDAYNVSKPFHLVQNCLFTSFSGPFLMKAGSMFAEPFSHVGNALLESGFLERWKRIREMENLIVYRDVTGDIKFRKFSIEQLKGALIILICGHIISAAMFILEILSKGVIYNKKLVKEFSGKIIQTFMDKMTEKIENDPQCRGKCELIFLDDSPGSEHAGTWSHLPYPPI</sequence>
<dbReference type="EMBL" id="CADCXU010010219">
    <property type="protein sequence ID" value="CAB0000955.1"/>
    <property type="molecule type" value="Genomic_DNA"/>
</dbReference>
<evidence type="ECO:0000256" key="3">
    <source>
        <dbReference type="ARBA" id="ARBA00022692"/>
    </source>
</evidence>
<dbReference type="Gene3D" id="3.40.50.12100">
    <property type="entry name" value="Stimulator of interferon genes protein"/>
    <property type="match status" value="1"/>
</dbReference>
<dbReference type="InterPro" id="IPR052192">
    <property type="entry name" value="Insect_Ionotropic_Sensory_Rcpt"/>
</dbReference>
<dbReference type="GO" id="GO:0005886">
    <property type="term" value="C:plasma membrane"/>
    <property type="evidence" value="ECO:0007669"/>
    <property type="project" value="UniProtKB-SubCell"/>
</dbReference>
<evidence type="ECO:0000256" key="2">
    <source>
        <dbReference type="ARBA" id="ARBA00022475"/>
    </source>
</evidence>
<proteinExistence type="predicted"/>
<evidence type="ECO:0000256" key="7">
    <source>
        <dbReference type="ARBA" id="ARBA00023180"/>
    </source>
</evidence>
<feature type="transmembrane region" description="Helical" evidence="9">
    <location>
        <begin position="737"/>
        <end position="757"/>
    </location>
</feature>
<keyword evidence="7" id="KW-0325">Glycoprotein</keyword>
<keyword evidence="2" id="KW-1003">Cell membrane</keyword>
<reference evidence="11 12" key="1">
    <citation type="submission" date="2020-02" db="EMBL/GenBank/DDBJ databases">
        <authorList>
            <person name="Ferguson B K."/>
        </authorList>
    </citation>
    <scope>NUCLEOTIDE SEQUENCE [LARGE SCALE GENOMIC DNA]</scope>
</reference>
<dbReference type="Pfam" id="PF24061">
    <property type="entry name" value="LBD_receptor"/>
    <property type="match status" value="1"/>
</dbReference>
<protein>
    <recommendedName>
        <fullName evidence="10">Putative ionotropic receptor ligand binding domain-containing protein</fullName>
    </recommendedName>
</protein>
<feature type="domain" description="Putative ionotropic receptor ligand binding" evidence="10">
    <location>
        <begin position="284"/>
        <end position="339"/>
    </location>
</feature>
<organism evidence="11 12">
    <name type="scientific">Nesidiocoris tenuis</name>
    <dbReference type="NCBI Taxonomy" id="355587"/>
    <lineage>
        <taxon>Eukaryota</taxon>
        <taxon>Metazoa</taxon>
        <taxon>Ecdysozoa</taxon>
        <taxon>Arthropoda</taxon>
        <taxon>Hexapoda</taxon>
        <taxon>Insecta</taxon>
        <taxon>Pterygota</taxon>
        <taxon>Neoptera</taxon>
        <taxon>Paraneoptera</taxon>
        <taxon>Hemiptera</taxon>
        <taxon>Heteroptera</taxon>
        <taxon>Panheteroptera</taxon>
        <taxon>Cimicomorpha</taxon>
        <taxon>Miridae</taxon>
        <taxon>Dicyphina</taxon>
        <taxon>Nesidiocoris</taxon>
    </lineage>
</organism>
<evidence type="ECO:0000313" key="11">
    <source>
        <dbReference type="EMBL" id="CAB0000955.1"/>
    </source>
</evidence>
<dbReference type="InterPro" id="IPR038623">
    <property type="entry name" value="STING_C_sf"/>
</dbReference>
<feature type="transmembrane region" description="Helical" evidence="9">
    <location>
        <begin position="539"/>
        <end position="558"/>
    </location>
</feature>
<name>A0A6H5GEB7_9HEMI</name>
<keyword evidence="12" id="KW-1185">Reference proteome</keyword>
<evidence type="ECO:0000313" key="12">
    <source>
        <dbReference type="Proteomes" id="UP000479000"/>
    </source>
</evidence>
<dbReference type="InterPro" id="IPR056198">
    <property type="entry name" value="LBD_receptor"/>
</dbReference>
<evidence type="ECO:0000256" key="5">
    <source>
        <dbReference type="ARBA" id="ARBA00023136"/>
    </source>
</evidence>
<evidence type="ECO:0000256" key="8">
    <source>
        <dbReference type="SAM" id="MobiDB-lite"/>
    </source>
</evidence>
<evidence type="ECO:0000256" key="9">
    <source>
        <dbReference type="SAM" id="Phobius"/>
    </source>
</evidence>
<evidence type="ECO:0000256" key="4">
    <source>
        <dbReference type="ARBA" id="ARBA00022989"/>
    </source>
</evidence>
<keyword evidence="5 9" id="KW-0472">Membrane</keyword>
<keyword evidence="6" id="KW-0675">Receptor</keyword>
<dbReference type="AlphaFoldDB" id="A0A6H5GEB7"/>
<comment type="subcellular location">
    <subcellularLocation>
        <location evidence="1">Cell membrane</location>
        <topology evidence="1">Multi-pass membrane protein</topology>
    </subcellularLocation>
</comment>
<dbReference type="OrthoDB" id="6614738at2759"/>
<feature type="region of interest" description="Disordered" evidence="8">
    <location>
        <begin position="1"/>
        <end position="24"/>
    </location>
</feature>
<dbReference type="Proteomes" id="UP000479000">
    <property type="component" value="Unassembled WGS sequence"/>
</dbReference>
<dbReference type="PANTHER" id="PTHR42643">
    <property type="entry name" value="IONOTROPIC RECEPTOR 20A-RELATED"/>
    <property type="match status" value="1"/>
</dbReference>
<accession>A0A6H5GEB7</accession>
<evidence type="ECO:0000256" key="1">
    <source>
        <dbReference type="ARBA" id="ARBA00004651"/>
    </source>
</evidence>
<gene>
    <name evidence="11" type="ORF">NTEN_LOCUS6742</name>
</gene>
<feature type="non-terminal residue" evidence="11">
    <location>
        <position position="1"/>
    </location>
</feature>
<evidence type="ECO:0000256" key="6">
    <source>
        <dbReference type="ARBA" id="ARBA00023170"/>
    </source>
</evidence>
<evidence type="ECO:0000259" key="10">
    <source>
        <dbReference type="Pfam" id="PF24061"/>
    </source>
</evidence>
<keyword evidence="4 9" id="KW-1133">Transmembrane helix</keyword>
<dbReference type="PANTHER" id="PTHR42643:SF24">
    <property type="entry name" value="IONOTROPIC RECEPTOR 60A"/>
    <property type="match status" value="1"/>
</dbReference>
<dbReference type="Gene3D" id="1.10.287.70">
    <property type="match status" value="1"/>
</dbReference>